<dbReference type="EMBL" id="JAAONZ010000003">
    <property type="protein sequence ID" value="NHO65122.1"/>
    <property type="molecule type" value="Genomic_DNA"/>
</dbReference>
<proteinExistence type="predicted"/>
<protein>
    <submittedName>
        <fullName evidence="1">DUF481 domain-containing protein</fullName>
    </submittedName>
</protein>
<keyword evidence="2" id="KW-1185">Reference proteome</keyword>
<gene>
    <name evidence="1" type="ORF">G8770_06155</name>
</gene>
<dbReference type="AlphaFoldDB" id="A0A9E5MKA5"/>
<comment type="caution">
    <text evidence="1">The sequence shown here is derived from an EMBL/GenBank/DDBJ whole genome shotgun (WGS) entry which is preliminary data.</text>
</comment>
<organism evidence="1 2">
    <name type="scientific">Pseudomaricurvus hydrocarbonicus</name>
    <dbReference type="NCBI Taxonomy" id="1470433"/>
    <lineage>
        <taxon>Bacteria</taxon>
        <taxon>Pseudomonadati</taxon>
        <taxon>Pseudomonadota</taxon>
        <taxon>Gammaproteobacteria</taxon>
        <taxon>Cellvibrionales</taxon>
        <taxon>Cellvibrionaceae</taxon>
        <taxon>Pseudomaricurvus</taxon>
    </lineage>
</organism>
<sequence length="339" mass="37929">MAVTASVLSGGLSAAELVLTNGDRIHGALTSVNASSVMWKSDSFGDLAIDKSKVANLTTDHKMKVQGVKEACIISGMEGYYLNYVCGDNNEPHSMQLMALDSIVPFVQFHADGAQVSGKMKLAATYQRGNTVEDDVAIDGETAYREGDWRHVGTLNYDSESTDNLPADEDYDLEYRLDRFLSERWFWYNQIGYGAEESINVDERYTFGTGIGVQLWEDPNSALAIGNGLLYKKELLDPTAEEKVDPSWNSKTEVAYYRFSTKFRYKLPFSAEIFNTNVVLYSLQDSENWELSADFGLHIPLGVGLFSEFKLEYDYDNQPSSPDARNEDSKLTVGIGYQW</sequence>
<name>A0A9E5MKA5_9GAMM</name>
<accession>A0A9E5MKA5</accession>
<evidence type="ECO:0000313" key="1">
    <source>
        <dbReference type="EMBL" id="NHO65122.1"/>
    </source>
</evidence>
<dbReference type="Proteomes" id="UP000787472">
    <property type="component" value="Unassembled WGS sequence"/>
</dbReference>
<reference evidence="1" key="1">
    <citation type="submission" date="2020-03" db="EMBL/GenBank/DDBJ databases">
        <authorList>
            <person name="Guo F."/>
        </authorList>
    </citation>
    <scope>NUCLEOTIDE SEQUENCE</scope>
    <source>
        <strain evidence="1">JCM 30134</strain>
    </source>
</reference>
<dbReference type="RefSeq" id="WP_167183306.1">
    <property type="nucleotide sequence ID" value="NZ_JAAONZ010000003.1"/>
</dbReference>
<dbReference type="Pfam" id="PF04338">
    <property type="entry name" value="DUF481"/>
    <property type="match status" value="1"/>
</dbReference>
<evidence type="ECO:0000313" key="2">
    <source>
        <dbReference type="Proteomes" id="UP000787472"/>
    </source>
</evidence>
<dbReference type="InterPro" id="IPR007433">
    <property type="entry name" value="DUF481"/>
</dbReference>